<proteinExistence type="inferred from homology"/>
<keyword evidence="5" id="KW-1185">Reference proteome</keyword>
<dbReference type="SUPFAM" id="SSF53032">
    <property type="entry name" value="tRNA-intron endonuclease catalytic domain-like"/>
    <property type="match status" value="1"/>
</dbReference>
<dbReference type="InterPro" id="IPR011856">
    <property type="entry name" value="tRNA_endonuc-like_dom_sf"/>
</dbReference>
<protein>
    <recommendedName>
        <fullName evidence="3">tRNA-splicing endonuclease subunit Sen15 domain-containing protein</fullName>
    </recommendedName>
</protein>
<evidence type="ECO:0000256" key="2">
    <source>
        <dbReference type="ARBA" id="ARBA00022694"/>
    </source>
</evidence>
<sequence>MSCSNRQFELCDIFCVFTLLHGESSSGKLNELLQICTTQNVQEGQAHLAFQAFMELSEGQKLHDLQYEFNKTLKKFYLLGKKEKFSAHSDVYVPVLFEEELSPEDLNNWIETLSPVHKKFNLHIRDRDSSSTCYKITQGLIKPNSPNESKELKSKEIEMYEMERSIYKNKKKLYMKALKNS</sequence>
<dbReference type="EMBL" id="JAWJWF010000045">
    <property type="protein sequence ID" value="KAK6627599.1"/>
    <property type="molecule type" value="Genomic_DNA"/>
</dbReference>
<dbReference type="Gene3D" id="3.40.1350.10">
    <property type="match status" value="1"/>
</dbReference>
<dbReference type="PANTHER" id="PTHR28582:SF1">
    <property type="entry name" value="TRNA-SPLICING ENDONUCLEASE SUBUNIT SEN15"/>
    <property type="match status" value="1"/>
</dbReference>
<evidence type="ECO:0000256" key="1">
    <source>
        <dbReference type="ARBA" id="ARBA00006091"/>
    </source>
</evidence>
<dbReference type="Pfam" id="PF09631">
    <property type="entry name" value="Sen15"/>
    <property type="match status" value="1"/>
</dbReference>
<reference evidence="4 5" key="1">
    <citation type="submission" date="2023-09" db="EMBL/GenBank/DDBJ databases">
        <title>Genomes of two closely related lineages of the louse Polyplax serrata with different host specificities.</title>
        <authorList>
            <person name="Martinu J."/>
            <person name="Tarabai H."/>
            <person name="Stefka J."/>
            <person name="Hypsa V."/>
        </authorList>
    </citation>
    <scope>NUCLEOTIDE SEQUENCE [LARGE SCALE GENOMIC DNA]</scope>
    <source>
        <strain evidence="4">98ZLc_SE</strain>
    </source>
</reference>
<feature type="domain" description="tRNA-splicing endonuclease subunit Sen15" evidence="3">
    <location>
        <begin position="52"/>
        <end position="145"/>
    </location>
</feature>
<organism evidence="4 5">
    <name type="scientific">Polyplax serrata</name>
    <name type="common">Common mouse louse</name>
    <dbReference type="NCBI Taxonomy" id="468196"/>
    <lineage>
        <taxon>Eukaryota</taxon>
        <taxon>Metazoa</taxon>
        <taxon>Ecdysozoa</taxon>
        <taxon>Arthropoda</taxon>
        <taxon>Hexapoda</taxon>
        <taxon>Insecta</taxon>
        <taxon>Pterygota</taxon>
        <taxon>Neoptera</taxon>
        <taxon>Paraneoptera</taxon>
        <taxon>Psocodea</taxon>
        <taxon>Troctomorpha</taxon>
        <taxon>Phthiraptera</taxon>
        <taxon>Anoplura</taxon>
        <taxon>Polyplacidae</taxon>
        <taxon>Polyplax</taxon>
    </lineage>
</organism>
<dbReference type="InterPro" id="IPR018593">
    <property type="entry name" value="tRNA-endonuc_su_Sen15"/>
</dbReference>
<comment type="similarity">
    <text evidence="1">Belongs to the SEN15 family.</text>
</comment>
<accession>A0ABR1AUH3</accession>
<evidence type="ECO:0000259" key="3">
    <source>
        <dbReference type="Pfam" id="PF09631"/>
    </source>
</evidence>
<comment type="caution">
    <text evidence="4">The sequence shown here is derived from an EMBL/GenBank/DDBJ whole genome shotgun (WGS) entry which is preliminary data.</text>
</comment>
<keyword evidence="2" id="KW-0819">tRNA processing</keyword>
<dbReference type="InterPro" id="IPR036167">
    <property type="entry name" value="tRNA_intron_Endo_cat-like_sf"/>
</dbReference>
<evidence type="ECO:0000313" key="5">
    <source>
        <dbReference type="Proteomes" id="UP001359485"/>
    </source>
</evidence>
<dbReference type="Proteomes" id="UP001359485">
    <property type="component" value="Unassembled WGS sequence"/>
</dbReference>
<gene>
    <name evidence="4" type="ORF">RUM44_010077</name>
</gene>
<evidence type="ECO:0000313" key="4">
    <source>
        <dbReference type="EMBL" id="KAK6627599.1"/>
    </source>
</evidence>
<dbReference type="PANTHER" id="PTHR28582">
    <property type="entry name" value="TRNA-SPLICING ENDONUCLEASE SUBUNIT SEN15"/>
    <property type="match status" value="1"/>
</dbReference>
<name>A0ABR1AUH3_POLSC</name>